<accession>A0A164P4L5</accession>
<gene>
    <name evidence="2" type="ORF">APZ42_030017</name>
</gene>
<keyword evidence="1" id="KW-1133">Transmembrane helix</keyword>
<reference evidence="2 3" key="1">
    <citation type="submission" date="2016-03" db="EMBL/GenBank/DDBJ databases">
        <title>EvidentialGene: Evidence-directed Construction of Genes on Genomes.</title>
        <authorList>
            <person name="Gilbert D.G."/>
            <person name="Choi J.-H."/>
            <person name="Mockaitis K."/>
            <person name="Colbourne J."/>
            <person name="Pfrender M."/>
        </authorList>
    </citation>
    <scope>NUCLEOTIDE SEQUENCE [LARGE SCALE GENOMIC DNA]</scope>
    <source>
        <strain evidence="2 3">Xinb3</strain>
        <tissue evidence="2">Complete organism</tissue>
    </source>
</reference>
<dbReference type="AlphaFoldDB" id="A0A164P4L5"/>
<protein>
    <submittedName>
        <fullName evidence="2">Uncharacterized protein</fullName>
    </submittedName>
</protein>
<dbReference type="EMBL" id="LRGB01002700">
    <property type="protein sequence ID" value="KZS06509.1"/>
    <property type="molecule type" value="Genomic_DNA"/>
</dbReference>
<name>A0A164P4L5_9CRUS</name>
<dbReference type="Proteomes" id="UP000076858">
    <property type="component" value="Unassembled WGS sequence"/>
</dbReference>
<keyword evidence="1" id="KW-0812">Transmembrane</keyword>
<evidence type="ECO:0000313" key="3">
    <source>
        <dbReference type="Proteomes" id="UP000076858"/>
    </source>
</evidence>
<evidence type="ECO:0000313" key="2">
    <source>
        <dbReference type="EMBL" id="KZS06509.1"/>
    </source>
</evidence>
<keyword evidence="1" id="KW-0472">Membrane</keyword>
<evidence type="ECO:0000256" key="1">
    <source>
        <dbReference type="SAM" id="Phobius"/>
    </source>
</evidence>
<organism evidence="2 3">
    <name type="scientific">Daphnia magna</name>
    <dbReference type="NCBI Taxonomy" id="35525"/>
    <lineage>
        <taxon>Eukaryota</taxon>
        <taxon>Metazoa</taxon>
        <taxon>Ecdysozoa</taxon>
        <taxon>Arthropoda</taxon>
        <taxon>Crustacea</taxon>
        <taxon>Branchiopoda</taxon>
        <taxon>Diplostraca</taxon>
        <taxon>Cladocera</taxon>
        <taxon>Anomopoda</taxon>
        <taxon>Daphniidae</taxon>
        <taxon>Daphnia</taxon>
    </lineage>
</organism>
<keyword evidence="3" id="KW-1185">Reference proteome</keyword>
<feature type="transmembrane region" description="Helical" evidence="1">
    <location>
        <begin position="20"/>
        <end position="36"/>
    </location>
</feature>
<comment type="caution">
    <text evidence="2">The sequence shown here is derived from an EMBL/GenBank/DDBJ whole genome shotgun (WGS) entry which is preliminary data.</text>
</comment>
<proteinExistence type="predicted"/>
<sequence length="128" mass="15578">MGFNVDLVRPSSGACKKPVLILLLLFFYLTFEFYRIPELRARPLCRDIYIVSSSPFFFPLQRDTHDRNIHYYYFFLSLRFVGQLEHFSFFFSSLPRRSIQYCGLFYWSITWSRFYACQIVQVDFRRTE</sequence>